<evidence type="ECO:0000256" key="10">
    <source>
        <dbReference type="ARBA" id="ARBA00023136"/>
    </source>
</evidence>
<dbReference type="InterPro" id="IPR003660">
    <property type="entry name" value="HAMP_dom"/>
</dbReference>
<dbReference type="InterPro" id="IPR005467">
    <property type="entry name" value="His_kinase_dom"/>
</dbReference>
<dbReference type="Gene3D" id="6.10.340.10">
    <property type="match status" value="1"/>
</dbReference>
<gene>
    <name evidence="14" type="ORF">D3273_16850</name>
</gene>
<evidence type="ECO:0000256" key="9">
    <source>
        <dbReference type="ARBA" id="ARBA00023012"/>
    </source>
</evidence>
<dbReference type="SMART" id="SM00388">
    <property type="entry name" value="HisKA"/>
    <property type="match status" value="1"/>
</dbReference>
<reference evidence="14 15" key="1">
    <citation type="submission" date="2018-12" db="EMBL/GenBank/DDBJ databases">
        <authorList>
            <person name="Grouzdev D.S."/>
            <person name="Krutkina M.S."/>
        </authorList>
    </citation>
    <scope>NUCLEOTIDE SEQUENCE [LARGE SCALE GENOMIC DNA]</scope>
    <source>
        <strain evidence="14 15">RmlP026</strain>
    </source>
</reference>
<dbReference type="EC" id="2.7.13.3" evidence="3"/>
<evidence type="ECO:0000256" key="4">
    <source>
        <dbReference type="ARBA" id="ARBA00022553"/>
    </source>
</evidence>
<keyword evidence="7 14" id="KW-0418">Kinase</keyword>
<organism evidence="14 15">
    <name type="scientific">Lichenibacterium minor</name>
    <dbReference type="NCBI Taxonomy" id="2316528"/>
    <lineage>
        <taxon>Bacteria</taxon>
        <taxon>Pseudomonadati</taxon>
        <taxon>Pseudomonadota</taxon>
        <taxon>Alphaproteobacteria</taxon>
        <taxon>Hyphomicrobiales</taxon>
        <taxon>Lichenihabitantaceae</taxon>
        <taxon>Lichenibacterium</taxon>
    </lineage>
</organism>
<feature type="transmembrane region" description="Helical" evidence="11">
    <location>
        <begin position="183"/>
        <end position="207"/>
    </location>
</feature>
<evidence type="ECO:0000259" key="13">
    <source>
        <dbReference type="PROSITE" id="PS50885"/>
    </source>
</evidence>
<dbReference type="Proteomes" id="UP000290759">
    <property type="component" value="Unassembled WGS sequence"/>
</dbReference>
<dbReference type="SUPFAM" id="SSF47384">
    <property type="entry name" value="Homodimeric domain of signal transducing histidine kinase"/>
    <property type="match status" value="1"/>
</dbReference>
<comment type="caution">
    <text evidence="14">The sequence shown here is derived from an EMBL/GenBank/DDBJ whole genome shotgun (WGS) entry which is preliminary data.</text>
</comment>
<evidence type="ECO:0000256" key="5">
    <source>
        <dbReference type="ARBA" id="ARBA00022679"/>
    </source>
</evidence>
<keyword evidence="15" id="KW-1185">Reference proteome</keyword>
<dbReference type="GO" id="GO:0005886">
    <property type="term" value="C:plasma membrane"/>
    <property type="evidence" value="ECO:0007669"/>
    <property type="project" value="TreeGrafter"/>
</dbReference>
<feature type="domain" description="HAMP" evidence="13">
    <location>
        <begin position="204"/>
        <end position="257"/>
    </location>
</feature>
<evidence type="ECO:0000313" key="14">
    <source>
        <dbReference type="EMBL" id="RYC30854.1"/>
    </source>
</evidence>
<dbReference type="CDD" id="cd06225">
    <property type="entry name" value="HAMP"/>
    <property type="match status" value="1"/>
</dbReference>
<dbReference type="PANTHER" id="PTHR45436:SF8">
    <property type="entry name" value="HISTIDINE KINASE"/>
    <property type="match status" value="1"/>
</dbReference>
<keyword evidence="9" id="KW-0902">Two-component regulatory system</keyword>
<dbReference type="OrthoDB" id="9815202at2"/>
<keyword evidence="4" id="KW-0597">Phosphoprotein</keyword>
<dbReference type="InterPro" id="IPR004358">
    <property type="entry name" value="Sig_transdc_His_kin-like_C"/>
</dbReference>
<dbReference type="Pfam" id="PF02518">
    <property type="entry name" value="HATPase_c"/>
    <property type="match status" value="1"/>
</dbReference>
<dbReference type="Pfam" id="PF00672">
    <property type="entry name" value="HAMP"/>
    <property type="match status" value="1"/>
</dbReference>
<evidence type="ECO:0000259" key="12">
    <source>
        <dbReference type="PROSITE" id="PS50109"/>
    </source>
</evidence>
<evidence type="ECO:0000313" key="15">
    <source>
        <dbReference type="Proteomes" id="UP000290759"/>
    </source>
</evidence>
<dbReference type="CDD" id="cd00082">
    <property type="entry name" value="HisKA"/>
    <property type="match status" value="1"/>
</dbReference>
<evidence type="ECO:0000256" key="8">
    <source>
        <dbReference type="ARBA" id="ARBA00022989"/>
    </source>
</evidence>
<dbReference type="InterPro" id="IPR003594">
    <property type="entry name" value="HATPase_dom"/>
</dbReference>
<evidence type="ECO:0000256" key="6">
    <source>
        <dbReference type="ARBA" id="ARBA00022692"/>
    </source>
</evidence>
<sequence>MTAMPPAAAPPGATAAAARGRPARLRGLKLVQTTAFRWTLGSAAVVALGIVATGGFFYWQTVGYLTSRLDAGLLLEARSLAAESRRVLVLRLEKSLAVDARGTKAYGLFGPDGAALAGDVAALPAALPPPDRPVPVMVAWERAGARDTIEVRAIALPLPDGATLFLGRSAADIAEIDEIMKRAMALTAVPAALLALAVGALVSLGTLRRVEAVRHACALVMGGEFSRRLPVGRRRDEFDRLSEMVNRMLDEIERLVEEVRGAGDAIAHDLRTPLTRLRARLDRALDPDARHAPVAEVLGKSVADVDQLLATVTAVLRLAEVEEGRRQGGFRALDLAEIVDAVGELYGPVAEEKGVALATLRGDAPVPLRGDGDLLFEAVANLVDNAVKYTPPGGRVGLELEAGPRVRVWDTGPGIPPEDRDAVMRRFYRVDRSRHLPGTGLGLSLVAAIARLHGLTLEIGAHQGGGCAVTMEAGDPA</sequence>
<dbReference type="AlphaFoldDB" id="A0A4V1RUE3"/>
<keyword evidence="8 11" id="KW-1133">Transmembrane helix</keyword>
<dbReference type="Gene3D" id="1.10.287.130">
    <property type="match status" value="1"/>
</dbReference>
<name>A0A4V1RUE3_9HYPH</name>
<dbReference type="InterPro" id="IPR050428">
    <property type="entry name" value="TCS_sensor_his_kinase"/>
</dbReference>
<keyword evidence="6 11" id="KW-0812">Transmembrane</keyword>
<dbReference type="InterPro" id="IPR036097">
    <property type="entry name" value="HisK_dim/P_sf"/>
</dbReference>
<dbReference type="PROSITE" id="PS50109">
    <property type="entry name" value="HIS_KIN"/>
    <property type="match status" value="1"/>
</dbReference>
<dbReference type="Gene3D" id="3.30.565.10">
    <property type="entry name" value="Histidine kinase-like ATPase, C-terminal domain"/>
    <property type="match status" value="1"/>
</dbReference>
<evidence type="ECO:0000256" key="3">
    <source>
        <dbReference type="ARBA" id="ARBA00012438"/>
    </source>
</evidence>
<dbReference type="PRINTS" id="PR00344">
    <property type="entry name" value="BCTRLSENSOR"/>
</dbReference>
<dbReference type="SMART" id="SM00304">
    <property type="entry name" value="HAMP"/>
    <property type="match status" value="1"/>
</dbReference>
<protein>
    <recommendedName>
        <fullName evidence="3">histidine kinase</fullName>
        <ecNumber evidence="3">2.7.13.3</ecNumber>
    </recommendedName>
</protein>
<dbReference type="EMBL" id="QYBB01000020">
    <property type="protein sequence ID" value="RYC30854.1"/>
    <property type="molecule type" value="Genomic_DNA"/>
</dbReference>
<dbReference type="InterPro" id="IPR036890">
    <property type="entry name" value="HATPase_C_sf"/>
</dbReference>
<evidence type="ECO:0000256" key="2">
    <source>
        <dbReference type="ARBA" id="ARBA00004370"/>
    </source>
</evidence>
<evidence type="ECO:0000256" key="11">
    <source>
        <dbReference type="SAM" id="Phobius"/>
    </source>
</evidence>
<accession>A0A4V1RUE3</accession>
<proteinExistence type="predicted"/>
<dbReference type="GO" id="GO:0000155">
    <property type="term" value="F:phosphorelay sensor kinase activity"/>
    <property type="evidence" value="ECO:0007669"/>
    <property type="project" value="InterPro"/>
</dbReference>
<dbReference type="SUPFAM" id="SSF55874">
    <property type="entry name" value="ATPase domain of HSP90 chaperone/DNA topoisomerase II/histidine kinase"/>
    <property type="match status" value="1"/>
</dbReference>
<feature type="domain" description="Histidine kinase" evidence="12">
    <location>
        <begin position="265"/>
        <end position="477"/>
    </location>
</feature>
<dbReference type="SMART" id="SM00387">
    <property type="entry name" value="HATPase_c"/>
    <property type="match status" value="1"/>
</dbReference>
<dbReference type="InterPro" id="IPR003661">
    <property type="entry name" value="HisK_dim/P_dom"/>
</dbReference>
<dbReference type="PROSITE" id="PS50885">
    <property type="entry name" value="HAMP"/>
    <property type="match status" value="1"/>
</dbReference>
<keyword evidence="10 11" id="KW-0472">Membrane</keyword>
<keyword evidence="5" id="KW-0808">Transferase</keyword>
<dbReference type="PANTHER" id="PTHR45436">
    <property type="entry name" value="SENSOR HISTIDINE KINASE YKOH"/>
    <property type="match status" value="1"/>
</dbReference>
<comment type="subcellular location">
    <subcellularLocation>
        <location evidence="2">Membrane</location>
    </subcellularLocation>
</comment>
<evidence type="ECO:0000256" key="7">
    <source>
        <dbReference type="ARBA" id="ARBA00022777"/>
    </source>
</evidence>
<reference evidence="14 15" key="2">
    <citation type="submission" date="2019-02" db="EMBL/GenBank/DDBJ databases">
        <title>'Lichenibacterium ramalinii' gen. nov. sp. nov., 'Lichenibacterium minor' gen. nov. sp. nov.</title>
        <authorList>
            <person name="Pankratov T."/>
        </authorList>
    </citation>
    <scope>NUCLEOTIDE SEQUENCE [LARGE SCALE GENOMIC DNA]</scope>
    <source>
        <strain evidence="14 15">RmlP026</strain>
    </source>
</reference>
<comment type="catalytic activity">
    <reaction evidence="1">
        <text>ATP + protein L-histidine = ADP + protein N-phospho-L-histidine.</text>
        <dbReference type="EC" id="2.7.13.3"/>
    </reaction>
</comment>
<evidence type="ECO:0000256" key="1">
    <source>
        <dbReference type="ARBA" id="ARBA00000085"/>
    </source>
</evidence>
<feature type="transmembrane region" description="Helical" evidence="11">
    <location>
        <begin position="36"/>
        <end position="59"/>
    </location>
</feature>